<keyword evidence="2" id="KW-1185">Reference proteome</keyword>
<evidence type="ECO:0000313" key="2">
    <source>
        <dbReference type="Proteomes" id="UP001519460"/>
    </source>
</evidence>
<name>A0ABD0M6K9_9CAEN</name>
<sequence>MSTEVSIRVCLTAFSQAHVFKHTDSKTRLFTLSATDWRRKAERQRKTQVRKLHRADNNVTNDTDGHCFQWRQHLRLYHRRHHHPRHQHFDNNHNIGAIIAMDDQGHFGLHVADCSQCSGGCRQLYGSVHVIQGNSESSSFP</sequence>
<reference evidence="1 2" key="1">
    <citation type="journal article" date="2023" name="Sci. Data">
        <title>Genome assembly of the Korean intertidal mud-creeper Batillaria attramentaria.</title>
        <authorList>
            <person name="Patra A.K."/>
            <person name="Ho P.T."/>
            <person name="Jun S."/>
            <person name="Lee S.J."/>
            <person name="Kim Y."/>
            <person name="Won Y.J."/>
        </authorList>
    </citation>
    <scope>NUCLEOTIDE SEQUENCE [LARGE SCALE GENOMIC DNA]</scope>
    <source>
        <strain evidence="1">Wonlab-2016</strain>
    </source>
</reference>
<dbReference type="Proteomes" id="UP001519460">
    <property type="component" value="Unassembled WGS sequence"/>
</dbReference>
<protein>
    <submittedName>
        <fullName evidence="1">Uncharacterized protein</fullName>
    </submittedName>
</protein>
<dbReference type="AlphaFoldDB" id="A0ABD0M6K9"/>
<organism evidence="1 2">
    <name type="scientific">Batillaria attramentaria</name>
    <dbReference type="NCBI Taxonomy" id="370345"/>
    <lineage>
        <taxon>Eukaryota</taxon>
        <taxon>Metazoa</taxon>
        <taxon>Spiralia</taxon>
        <taxon>Lophotrochozoa</taxon>
        <taxon>Mollusca</taxon>
        <taxon>Gastropoda</taxon>
        <taxon>Caenogastropoda</taxon>
        <taxon>Sorbeoconcha</taxon>
        <taxon>Cerithioidea</taxon>
        <taxon>Batillariidae</taxon>
        <taxon>Batillaria</taxon>
    </lineage>
</organism>
<dbReference type="EMBL" id="JACVVK020000004">
    <property type="protein sequence ID" value="KAK7507355.1"/>
    <property type="molecule type" value="Genomic_DNA"/>
</dbReference>
<proteinExistence type="predicted"/>
<gene>
    <name evidence="1" type="ORF">BaRGS_00001290</name>
</gene>
<evidence type="ECO:0000313" key="1">
    <source>
        <dbReference type="EMBL" id="KAK7507355.1"/>
    </source>
</evidence>
<accession>A0ABD0M6K9</accession>
<comment type="caution">
    <text evidence="1">The sequence shown here is derived from an EMBL/GenBank/DDBJ whole genome shotgun (WGS) entry which is preliminary data.</text>
</comment>